<dbReference type="AlphaFoldDB" id="A0AAV9G6G3"/>
<dbReference type="GO" id="GO:0030686">
    <property type="term" value="C:90S preribosome"/>
    <property type="evidence" value="ECO:0007669"/>
    <property type="project" value="TreeGrafter"/>
</dbReference>
<evidence type="ECO:0000313" key="4">
    <source>
        <dbReference type="EMBL" id="KAK4443595.1"/>
    </source>
</evidence>
<feature type="region of interest" description="Disordered" evidence="2">
    <location>
        <begin position="26"/>
        <end position="50"/>
    </location>
</feature>
<feature type="compositionally biased region" description="Acidic residues" evidence="2">
    <location>
        <begin position="226"/>
        <end position="267"/>
    </location>
</feature>
<dbReference type="GO" id="GO:0030490">
    <property type="term" value="P:maturation of SSU-rRNA"/>
    <property type="evidence" value="ECO:0007669"/>
    <property type="project" value="TreeGrafter"/>
</dbReference>
<protein>
    <submittedName>
        <fullName evidence="4">Bud-site selection protein</fullName>
    </submittedName>
</protein>
<feature type="compositionally biased region" description="Basic and acidic residues" evidence="2">
    <location>
        <begin position="145"/>
        <end position="179"/>
    </location>
</feature>
<accession>A0AAV9G6G3</accession>
<dbReference type="PANTHER" id="PTHR23325:SF1">
    <property type="entry name" value="SERUM RESPONSE FACTOR-BINDING PROTEIN 1"/>
    <property type="match status" value="1"/>
</dbReference>
<dbReference type="Proteomes" id="UP001321760">
    <property type="component" value="Unassembled WGS sequence"/>
</dbReference>
<proteinExistence type="predicted"/>
<comment type="caution">
    <text evidence="4">The sequence shown here is derived from an EMBL/GenBank/DDBJ whole genome shotgun (WGS) entry which is preliminary data.</text>
</comment>
<feature type="compositionally biased region" description="Basic and acidic residues" evidence="2">
    <location>
        <begin position="436"/>
        <end position="449"/>
    </location>
</feature>
<feature type="compositionally biased region" description="Low complexity" evidence="2">
    <location>
        <begin position="302"/>
        <end position="313"/>
    </location>
</feature>
<gene>
    <name evidence="4" type="ORF">QBC34DRAFT_361765</name>
</gene>
<feature type="compositionally biased region" description="Basic and acidic residues" evidence="2">
    <location>
        <begin position="393"/>
        <end position="415"/>
    </location>
</feature>
<keyword evidence="5" id="KW-1185">Reference proteome</keyword>
<evidence type="ECO:0000256" key="2">
    <source>
        <dbReference type="SAM" id="MobiDB-lite"/>
    </source>
</evidence>
<name>A0AAV9G6G3_9PEZI</name>
<organism evidence="4 5">
    <name type="scientific">Podospora aff. communis PSN243</name>
    <dbReference type="NCBI Taxonomy" id="3040156"/>
    <lineage>
        <taxon>Eukaryota</taxon>
        <taxon>Fungi</taxon>
        <taxon>Dikarya</taxon>
        <taxon>Ascomycota</taxon>
        <taxon>Pezizomycotina</taxon>
        <taxon>Sordariomycetes</taxon>
        <taxon>Sordariomycetidae</taxon>
        <taxon>Sordariales</taxon>
        <taxon>Podosporaceae</taxon>
        <taxon>Podospora</taxon>
    </lineage>
</organism>
<evidence type="ECO:0000259" key="3">
    <source>
        <dbReference type="Pfam" id="PF09073"/>
    </source>
</evidence>
<feature type="region of interest" description="Disordered" evidence="2">
    <location>
        <begin position="145"/>
        <end position="478"/>
    </location>
</feature>
<feature type="compositionally biased region" description="Acidic residues" evidence="2">
    <location>
        <begin position="180"/>
        <end position="194"/>
    </location>
</feature>
<dbReference type="PANTHER" id="PTHR23325">
    <property type="entry name" value="SERUM RESPONSE FACTOR-BINDING"/>
    <property type="match status" value="1"/>
</dbReference>
<evidence type="ECO:0000313" key="5">
    <source>
        <dbReference type="Proteomes" id="UP001321760"/>
    </source>
</evidence>
<keyword evidence="1" id="KW-0175">Coiled coil</keyword>
<reference evidence="4" key="2">
    <citation type="submission" date="2023-05" db="EMBL/GenBank/DDBJ databases">
        <authorList>
            <consortium name="Lawrence Berkeley National Laboratory"/>
            <person name="Steindorff A."/>
            <person name="Hensen N."/>
            <person name="Bonometti L."/>
            <person name="Westerberg I."/>
            <person name="Brannstrom I.O."/>
            <person name="Guillou S."/>
            <person name="Cros-Aarteil S."/>
            <person name="Calhoun S."/>
            <person name="Haridas S."/>
            <person name="Kuo A."/>
            <person name="Mondo S."/>
            <person name="Pangilinan J."/>
            <person name="Riley R."/>
            <person name="Labutti K."/>
            <person name="Andreopoulos B."/>
            <person name="Lipzen A."/>
            <person name="Chen C."/>
            <person name="Yanf M."/>
            <person name="Daum C."/>
            <person name="Ng V."/>
            <person name="Clum A."/>
            <person name="Ohm R."/>
            <person name="Martin F."/>
            <person name="Silar P."/>
            <person name="Natvig D."/>
            <person name="Lalanne C."/>
            <person name="Gautier V."/>
            <person name="Ament-Velasquez S.L."/>
            <person name="Kruys A."/>
            <person name="Hutchinson M.I."/>
            <person name="Powell A.J."/>
            <person name="Barry K."/>
            <person name="Miller A.N."/>
            <person name="Grigoriev I.V."/>
            <person name="Debuchy R."/>
            <person name="Gladieux P."/>
            <person name="Thoren M.H."/>
            <person name="Johannesson H."/>
        </authorList>
    </citation>
    <scope>NUCLEOTIDE SEQUENCE</scope>
    <source>
        <strain evidence="4">PSN243</strain>
    </source>
</reference>
<dbReference type="GO" id="GO:0005634">
    <property type="term" value="C:nucleus"/>
    <property type="evidence" value="ECO:0007669"/>
    <property type="project" value="TreeGrafter"/>
</dbReference>
<dbReference type="EMBL" id="MU865990">
    <property type="protein sequence ID" value="KAK4443595.1"/>
    <property type="molecule type" value="Genomic_DNA"/>
</dbReference>
<reference evidence="4" key="1">
    <citation type="journal article" date="2023" name="Mol. Phylogenet. Evol.">
        <title>Genome-scale phylogeny and comparative genomics of the fungal order Sordariales.</title>
        <authorList>
            <person name="Hensen N."/>
            <person name="Bonometti L."/>
            <person name="Westerberg I."/>
            <person name="Brannstrom I.O."/>
            <person name="Guillou S."/>
            <person name="Cros-Aarteil S."/>
            <person name="Calhoun S."/>
            <person name="Haridas S."/>
            <person name="Kuo A."/>
            <person name="Mondo S."/>
            <person name="Pangilinan J."/>
            <person name="Riley R."/>
            <person name="LaButti K."/>
            <person name="Andreopoulos B."/>
            <person name="Lipzen A."/>
            <person name="Chen C."/>
            <person name="Yan M."/>
            <person name="Daum C."/>
            <person name="Ng V."/>
            <person name="Clum A."/>
            <person name="Steindorff A."/>
            <person name="Ohm R.A."/>
            <person name="Martin F."/>
            <person name="Silar P."/>
            <person name="Natvig D.O."/>
            <person name="Lalanne C."/>
            <person name="Gautier V."/>
            <person name="Ament-Velasquez S.L."/>
            <person name="Kruys A."/>
            <person name="Hutchinson M.I."/>
            <person name="Powell A.J."/>
            <person name="Barry K."/>
            <person name="Miller A.N."/>
            <person name="Grigoriev I.V."/>
            <person name="Debuchy R."/>
            <person name="Gladieux P."/>
            <person name="Hiltunen Thoren M."/>
            <person name="Johannesson H."/>
        </authorList>
    </citation>
    <scope>NUCLEOTIDE SEQUENCE</scope>
    <source>
        <strain evidence="4">PSN243</strain>
    </source>
</reference>
<feature type="domain" description="Bud22" evidence="3">
    <location>
        <begin position="18"/>
        <end position="478"/>
    </location>
</feature>
<evidence type="ECO:0000256" key="1">
    <source>
        <dbReference type="ARBA" id="ARBA00023054"/>
    </source>
</evidence>
<dbReference type="InterPro" id="IPR037393">
    <property type="entry name" value="Bud22/SRFB1"/>
</dbReference>
<dbReference type="InterPro" id="IPR015158">
    <property type="entry name" value="Bud22_dom"/>
</dbReference>
<sequence length="478" mass="52463">MPKRKREDGVEEVFMRLRNELHHALKAAKGFERQRQSKRLRDPKAAPDKKDRVQKEIVVLKSLDLHQAAHAHLCSALLRIKSIAECPKLPAQIKEGVPKPELTEDERIALHNVTSGLAARQEVRSVIDKAIPAICKVLGITVPEKKGKGKKSEPIDAKGPGEKKKEPKPEKGLTPKSEDSDLEEEERAIAELDDLLNSTSGEESEAEEGEAKKGPVKRAIPKELDPMEITDDEDADSEDDSPEDYPSDLDPMEITDESDASEAEDSSLDSIPDANHGVSDSESFAGFSDVPPSEPESDSESDASSSSSSSASSIHRSPPPKKPKSKSSQASNTEPITGSIMLPSLMGGYISGSESEASDIDVAPPTKHNRRGQRARQAIWEKRYKEKAKHLQKQNEKRDSGWDMKRGAVDGDANKPWKRGIRNPFASDANATDLGVPKKEPVKKRDDTGPLHPSWEAKRKAKEAQSAVPFQGKKITFD</sequence>
<dbReference type="Pfam" id="PF09073">
    <property type="entry name" value="BUD22"/>
    <property type="match status" value="1"/>
</dbReference>